<proteinExistence type="predicted"/>
<feature type="transmembrane region" description="Helical" evidence="1">
    <location>
        <begin position="677"/>
        <end position="695"/>
    </location>
</feature>
<keyword evidence="1" id="KW-0812">Transmembrane</keyword>
<dbReference type="EMBL" id="LNIX01000027">
    <property type="protein sequence ID" value="OXA42063.1"/>
    <property type="molecule type" value="Genomic_DNA"/>
</dbReference>
<evidence type="ECO:0000256" key="2">
    <source>
        <dbReference type="SAM" id="SignalP"/>
    </source>
</evidence>
<dbReference type="OrthoDB" id="8299208at2759"/>
<evidence type="ECO:0000313" key="3">
    <source>
        <dbReference type="EMBL" id="OXA42063.1"/>
    </source>
</evidence>
<keyword evidence="1" id="KW-0472">Membrane</keyword>
<gene>
    <name evidence="3" type="ORF">Fcan01_23261</name>
</gene>
<feature type="transmembrane region" description="Helical" evidence="1">
    <location>
        <begin position="648"/>
        <end position="668"/>
    </location>
</feature>
<reference evidence="3 4" key="1">
    <citation type="submission" date="2015-12" db="EMBL/GenBank/DDBJ databases">
        <title>The genome of Folsomia candida.</title>
        <authorList>
            <person name="Faddeeva A."/>
            <person name="Derks M.F."/>
            <person name="Anvar Y."/>
            <person name="Smit S."/>
            <person name="Van Straalen N."/>
            <person name="Roelofs D."/>
        </authorList>
    </citation>
    <scope>NUCLEOTIDE SEQUENCE [LARGE SCALE GENOMIC DNA]</scope>
    <source>
        <strain evidence="3 4">VU population</strain>
        <tissue evidence="3">Whole body</tissue>
    </source>
</reference>
<feature type="chain" id="PRO_5013121613" evidence="2">
    <location>
        <begin position="22"/>
        <end position="701"/>
    </location>
</feature>
<dbReference type="AlphaFoldDB" id="A0A226DA71"/>
<accession>A0A226DA71</accession>
<evidence type="ECO:0000313" key="4">
    <source>
        <dbReference type="Proteomes" id="UP000198287"/>
    </source>
</evidence>
<evidence type="ECO:0000256" key="1">
    <source>
        <dbReference type="SAM" id="Phobius"/>
    </source>
</evidence>
<organism evidence="3 4">
    <name type="scientific">Folsomia candida</name>
    <name type="common">Springtail</name>
    <dbReference type="NCBI Taxonomy" id="158441"/>
    <lineage>
        <taxon>Eukaryota</taxon>
        <taxon>Metazoa</taxon>
        <taxon>Ecdysozoa</taxon>
        <taxon>Arthropoda</taxon>
        <taxon>Hexapoda</taxon>
        <taxon>Collembola</taxon>
        <taxon>Entomobryomorpha</taxon>
        <taxon>Isotomoidea</taxon>
        <taxon>Isotomidae</taxon>
        <taxon>Proisotominae</taxon>
        <taxon>Folsomia</taxon>
    </lineage>
</organism>
<keyword evidence="2" id="KW-0732">Signal</keyword>
<name>A0A226DA71_FOLCA</name>
<comment type="caution">
    <text evidence="3">The sequence shown here is derived from an EMBL/GenBank/DDBJ whole genome shotgun (WGS) entry which is preliminary data.</text>
</comment>
<dbReference type="Proteomes" id="UP000198287">
    <property type="component" value="Unassembled WGS sequence"/>
</dbReference>
<protein>
    <submittedName>
        <fullName evidence="3">Uncharacterized protein</fullName>
    </submittedName>
</protein>
<feature type="signal peptide" evidence="2">
    <location>
        <begin position="1"/>
        <end position="21"/>
    </location>
</feature>
<keyword evidence="4" id="KW-1185">Reference proteome</keyword>
<keyword evidence="1" id="KW-1133">Transmembrane helix</keyword>
<sequence length="701" mass="82176">MSTRRKPQLIWIIILFQATSAFGIQIKFGTDEESKFQKIEIPDYFNPFENCTIIVKIPTNTSTTQTEHLTPIILERYGLNHRKITEDKFSIQRRRNPSPHCWASFSIFPEYYGRPESEELYFYKILGLGSDFIDPIWPRQYFIFVTTIKSRIQQYMQNMGNVTVPRLGLREVIIVDTTYDLIGVFPYLTMHYYNMYYIDKPIWGMEPSQQWYRIEWLPKECLPQIELVSRNVSGRNKYFWYAIRTVDKKIYHIHELFKMVEQRTIPNLRYRYISNLTTFNGFVAFWVLEDMMKHDYSNFTPYHNIPPIIQLPTYNFLGHTFILEDIQRFSYLSCYQVRSTNSVVLSELLVPFDMTVWLCAMASLVAGIVLLTAALDNFISKGILLTIGMCLENSVLGYLSYNKPTKFQVAVRTQITILALLEGTLLSNFYKTYFTMEMIVPKIYKSPWNGEILLRSGQLAGLGGGYPRLDRYIKSANNLVNRLRPYFGIGTDGKEYYNGTFQFYPNRESRYNTSIMNKFPIQPISYRDHVALIKNMSTCSKMALIDTKDHISALTPFLNHNSDHITYLSGHDDMYFTVMRGWSLHPVRENYGANRLKLLMSSGIFKYWKTLYNLWHPERLFQHYANWTQPKLNSVTRLDLNSKVAAGLYFYGICVVVCIISIVVELAWFRGYKISHLVLYLILYCIPSYIVYPIMEVFGGI</sequence>